<dbReference type="CDD" id="cd00077">
    <property type="entry name" value="HDc"/>
    <property type="match status" value="1"/>
</dbReference>
<dbReference type="RefSeq" id="WP_163949410.1">
    <property type="nucleotide sequence ID" value="NZ_JAAIKC010000006.1"/>
</dbReference>
<dbReference type="PANTHER" id="PTHR43155:SF2">
    <property type="entry name" value="CYCLIC DI-GMP PHOSPHODIESTERASE PA4108"/>
    <property type="match status" value="1"/>
</dbReference>
<name>A0A6G4A0H8_9BACL</name>
<evidence type="ECO:0000259" key="1">
    <source>
        <dbReference type="PROSITE" id="PS51832"/>
    </source>
</evidence>
<proteinExistence type="predicted"/>
<dbReference type="InterPro" id="IPR003607">
    <property type="entry name" value="HD/PDEase_dom"/>
</dbReference>
<dbReference type="PROSITE" id="PS51832">
    <property type="entry name" value="HD_GYP"/>
    <property type="match status" value="1"/>
</dbReference>
<comment type="caution">
    <text evidence="2">The sequence shown here is derived from an EMBL/GenBank/DDBJ whole genome shotgun (WGS) entry which is preliminary data.</text>
</comment>
<dbReference type="InterPro" id="IPR037522">
    <property type="entry name" value="HD_GYP_dom"/>
</dbReference>
<protein>
    <submittedName>
        <fullName evidence="2">HD-GYP domain-containing protein</fullName>
    </submittedName>
</protein>
<dbReference type="AlphaFoldDB" id="A0A6G4A0H8"/>
<dbReference type="SMART" id="SM00471">
    <property type="entry name" value="HDc"/>
    <property type="match status" value="1"/>
</dbReference>
<dbReference type="Pfam" id="PF13487">
    <property type="entry name" value="HD_5"/>
    <property type="match status" value="1"/>
</dbReference>
<dbReference type="NCBIfam" id="TIGR00277">
    <property type="entry name" value="HDIG"/>
    <property type="match status" value="1"/>
</dbReference>
<evidence type="ECO:0000313" key="2">
    <source>
        <dbReference type="EMBL" id="NEW07798.1"/>
    </source>
</evidence>
<gene>
    <name evidence="2" type="ORF">GK047_17495</name>
</gene>
<dbReference type="EMBL" id="JAAIKC010000006">
    <property type="protein sequence ID" value="NEW07798.1"/>
    <property type="molecule type" value="Genomic_DNA"/>
</dbReference>
<dbReference type="PANTHER" id="PTHR43155">
    <property type="entry name" value="CYCLIC DI-GMP PHOSPHODIESTERASE PA4108-RELATED"/>
    <property type="match status" value="1"/>
</dbReference>
<dbReference type="InterPro" id="IPR006675">
    <property type="entry name" value="HDIG_dom"/>
</dbReference>
<sequence length="377" mass="42856">MRLMPINMCHPGMRLAKNIYNEDGMVLLAVNVELTQRLIDRLFNFGIDYIYIVDSRTDDIVQEDLIQHETRSKAVVEIRNTFRKVMEDSNKRGSVSYYDIGRNFRDVMKMIIDDLSAHEGAMVMLNNMNIKDNYLFQHSVNVSIYATMLGISYGYSRENLETLGLGALLHDIGKTRIPLGILKKPSQLTEEEFTEMKNHTVYGYQILKEEPNVPLLSAHCALQHHERMNGSGYPRGIHGPDINEFSRWIGLVDSYDAMTTTRVYRRPLLPHEAMEQLFAGSGTMYDQSQIALFRDKIAIYPLGITVRLNTGEYGIVSKLNMSVPHRPVVRVLQDDGGQELKEPYEIDLSTKLSVLIAEVGEIKVGDIISDLSIPTLL</sequence>
<feature type="domain" description="HD-GYP" evidence="1">
    <location>
        <begin position="113"/>
        <end position="309"/>
    </location>
</feature>
<accession>A0A6G4A0H8</accession>
<organism evidence="2">
    <name type="scientific">Paenibacillus sp. SYP-B3998</name>
    <dbReference type="NCBI Taxonomy" id="2678564"/>
    <lineage>
        <taxon>Bacteria</taxon>
        <taxon>Bacillati</taxon>
        <taxon>Bacillota</taxon>
        <taxon>Bacilli</taxon>
        <taxon>Bacillales</taxon>
        <taxon>Paenibacillaceae</taxon>
        <taxon>Paenibacillus</taxon>
    </lineage>
</organism>
<reference evidence="2" key="1">
    <citation type="submission" date="2020-02" db="EMBL/GenBank/DDBJ databases">
        <authorList>
            <person name="Shen X.-R."/>
            <person name="Zhang Y.-X."/>
        </authorList>
    </citation>
    <scope>NUCLEOTIDE SEQUENCE</scope>
    <source>
        <strain evidence="2">SYP-B3998</strain>
    </source>
</reference>
<dbReference type="Gene3D" id="1.10.3210.10">
    <property type="entry name" value="Hypothetical protein af1432"/>
    <property type="match status" value="1"/>
</dbReference>
<dbReference type="SUPFAM" id="SSF109604">
    <property type="entry name" value="HD-domain/PDEase-like"/>
    <property type="match status" value="1"/>
</dbReference>